<dbReference type="AlphaFoldDB" id="A0A9W9XV50"/>
<dbReference type="InterPro" id="IPR036770">
    <property type="entry name" value="Ankyrin_rpt-contain_sf"/>
</dbReference>
<evidence type="ECO:0000313" key="2">
    <source>
        <dbReference type="Proteomes" id="UP001149954"/>
    </source>
</evidence>
<dbReference type="EMBL" id="JAPWDS010000003">
    <property type="protein sequence ID" value="KAJ5503923.1"/>
    <property type="molecule type" value="Genomic_DNA"/>
</dbReference>
<dbReference type="OrthoDB" id="4309053at2759"/>
<sequence length="69" mass="7592">MFENHLTAYDLQKPFGIGTPFREVVGLGKVDVIETLLARGADPAVQDIKGESAIDKAECNTYDHNIRVC</sequence>
<dbReference type="SUPFAM" id="SSF48403">
    <property type="entry name" value="Ankyrin repeat"/>
    <property type="match status" value="1"/>
</dbReference>
<organism evidence="1 2">
    <name type="scientific">Penicillium fimorum</name>
    <dbReference type="NCBI Taxonomy" id="1882269"/>
    <lineage>
        <taxon>Eukaryota</taxon>
        <taxon>Fungi</taxon>
        <taxon>Dikarya</taxon>
        <taxon>Ascomycota</taxon>
        <taxon>Pezizomycotina</taxon>
        <taxon>Eurotiomycetes</taxon>
        <taxon>Eurotiomycetidae</taxon>
        <taxon>Eurotiales</taxon>
        <taxon>Aspergillaceae</taxon>
        <taxon>Penicillium</taxon>
    </lineage>
</organism>
<gene>
    <name evidence="1" type="ORF">N7463_006797</name>
</gene>
<dbReference type="Gene3D" id="1.25.40.20">
    <property type="entry name" value="Ankyrin repeat-containing domain"/>
    <property type="match status" value="1"/>
</dbReference>
<protein>
    <recommendedName>
        <fullName evidence="3">Ankyrin repeat domain-containing protein</fullName>
    </recommendedName>
</protein>
<proteinExistence type="predicted"/>
<evidence type="ECO:0000313" key="1">
    <source>
        <dbReference type="EMBL" id="KAJ5503923.1"/>
    </source>
</evidence>
<evidence type="ECO:0008006" key="3">
    <source>
        <dbReference type="Google" id="ProtNLM"/>
    </source>
</evidence>
<keyword evidence="2" id="KW-1185">Reference proteome</keyword>
<reference evidence="1" key="1">
    <citation type="submission" date="2022-12" db="EMBL/GenBank/DDBJ databases">
        <authorList>
            <person name="Petersen C."/>
        </authorList>
    </citation>
    <scope>NUCLEOTIDE SEQUENCE</scope>
    <source>
        <strain evidence="1">IBT 29495</strain>
    </source>
</reference>
<dbReference type="Proteomes" id="UP001149954">
    <property type="component" value="Unassembled WGS sequence"/>
</dbReference>
<name>A0A9W9XV50_9EURO</name>
<comment type="caution">
    <text evidence="1">The sequence shown here is derived from an EMBL/GenBank/DDBJ whole genome shotgun (WGS) entry which is preliminary data.</text>
</comment>
<accession>A0A9W9XV50</accession>
<reference evidence="1" key="2">
    <citation type="journal article" date="2023" name="IMA Fungus">
        <title>Comparative genomic study of the Penicillium genus elucidates a diverse pangenome and 15 lateral gene transfer events.</title>
        <authorList>
            <person name="Petersen C."/>
            <person name="Sorensen T."/>
            <person name="Nielsen M.R."/>
            <person name="Sondergaard T.E."/>
            <person name="Sorensen J.L."/>
            <person name="Fitzpatrick D.A."/>
            <person name="Frisvad J.C."/>
            <person name="Nielsen K.L."/>
        </authorList>
    </citation>
    <scope>NUCLEOTIDE SEQUENCE</scope>
    <source>
        <strain evidence="1">IBT 29495</strain>
    </source>
</reference>